<keyword evidence="2" id="KW-1185">Reference proteome</keyword>
<dbReference type="RefSeq" id="WP_210660304.1">
    <property type="nucleotide sequence ID" value="NZ_JAGKSP010000007.1"/>
</dbReference>
<sequence>MDKKVKRYFQLKQKQKEIDQELTELRGEILEHCEGQGISELETEKYRVRIVHQERKEYDDTKLYESLGDPEVWRLLSRPDSSKIASLIKLNVLNEEKLKDTYAVKNISQLQVDKK</sequence>
<evidence type="ECO:0000313" key="2">
    <source>
        <dbReference type="Proteomes" id="UP000673394"/>
    </source>
</evidence>
<evidence type="ECO:0000313" key="1">
    <source>
        <dbReference type="EMBL" id="MBP3964623.1"/>
    </source>
</evidence>
<protein>
    <submittedName>
        <fullName evidence="1">Uncharacterized protein</fullName>
    </submittedName>
</protein>
<name>A0ABS5CFG5_9BACL</name>
<gene>
    <name evidence="1" type="ORF">I8J30_18035</name>
</gene>
<proteinExistence type="predicted"/>
<organism evidence="1 2">
    <name type="scientific">Paenibacillus lignilyticus</name>
    <dbReference type="NCBI Taxonomy" id="1172615"/>
    <lineage>
        <taxon>Bacteria</taxon>
        <taxon>Bacillati</taxon>
        <taxon>Bacillota</taxon>
        <taxon>Bacilli</taxon>
        <taxon>Bacillales</taxon>
        <taxon>Paenibacillaceae</taxon>
        <taxon>Paenibacillus</taxon>
    </lineage>
</organism>
<dbReference type="Proteomes" id="UP000673394">
    <property type="component" value="Unassembled WGS sequence"/>
</dbReference>
<reference evidence="1 2" key="1">
    <citation type="submission" date="2021-04" db="EMBL/GenBank/DDBJ databases">
        <title>Paenibacillus sp. DLE-14 whole genome sequence.</title>
        <authorList>
            <person name="Ham Y.J."/>
        </authorList>
    </citation>
    <scope>NUCLEOTIDE SEQUENCE [LARGE SCALE GENOMIC DNA]</scope>
    <source>
        <strain evidence="1 2">DLE-14</strain>
    </source>
</reference>
<comment type="caution">
    <text evidence="1">The sequence shown here is derived from an EMBL/GenBank/DDBJ whole genome shotgun (WGS) entry which is preliminary data.</text>
</comment>
<accession>A0ABS5CFG5</accession>
<dbReference type="EMBL" id="JAGKSP010000007">
    <property type="protein sequence ID" value="MBP3964623.1"/>
    <property type="molecule type" value="Genomic_DNA"/>
</dbReference>